<evidence type="ECO:0000313" key="4">
    <source>
        <dbReference type="Proteomes" id="UP000265515"/>
    </source>
</evidence>
<name>A0A388L532_CHABU</name>
<keyword evidence="2" id="KW-1133">Transmembrane helix</keyword>
<sequence>MARIVCWIEEEHRAVWPDDDSAAPGVNIEVLAMAFMGRRLQFQPAPQNHEPGTDPNIRAFILYRPGHFSALTFADSSWTLWDNGGRVHTVGNINCFYQQNAGGSLSLAQEQYVDEHLQALHPPENNPADSTTNSERTSPQEDGCALPLCRRTGQPLLGASVGLFVVLVLLAGYAFLVLCSPVRVVYSPRVLPVFVYNAAADKVVDVSGSFLILCLVALAVTVWGLVATVKNDTPFLGVAVSTITLVLTFAFFVSRPGITRKIRNRQGSSLRNRVAVDMPTPLFKMNETGRHSRVRGA</sequence>
<comment type="caution">
    <text evidence="3">The sequence shown here is derived from an EMBL/GenBank/DDBJ whole genome shotgun (WGS) entry which is preliminary data.</text>
</comment>
<evidence type="ECO:0000313" key="3">
    <source>
        <dbReference type="EMBL" id="GBG77352.1"/>
    </source>
</evidence>
<evidence type="ECO:0000256" key="2">
    <source>
        <dbReference type="SAM" id="Phobius"/>
    </source>
</evidence>
<dbReference type="OrthoDB" id="1712063at2759"/>
<keyword evidence="4" id="KW-1185">Reference proteome</keyword>
<keyword evidence="2" id="KW-0812">Transmembrane</keyword>
<dbReference type="STRING" id="69332.A0A388L532"/>
<dbReference type="AlphaFoldDB" id="A0A388L532"/>
<feature type="transmembrane region" description="Helical" evidence="2">
    <location>
        <begin position="235"/>
        <end position="253"/>
    </location>
</feature>
<evidence type="ECO:0000256" key="1">
    <source>
        <dbReference type="SAM" id="MobiDB-lite"/>
    </source>
</evidence>
<feature type="transmembrane region" description="Helical" evidence="2">
    <location>
        <begin position="156"/>
        <end position="179"/>
    </location>
</feature>
<accession>A0A388L532</accession>
<reference evidence="3 4" key="1">
    <citation type="journal article" date="2018" name="Cell">
        <title>The Chara Genome: Secondary Complexity and Implications for Plant Terrestrialization.</title>
        <authorList>
            <person name="Nishiyama T."/>
            <person name="Sakayama H."/>
            <person name="Vries J.D."/>
            <person name="Buschmann H."/>
            <person name="Saint-Marcoux D."/>
            <person name="Ullrich K.K."/>
            <person name="Haas F.B."/>
            <person name="Vanderstraeten L."/>
            <person name="Becker D."/>
            <person name="Lang D."/>
            <person name="Vosolsobe S."/>
            <person name="Rombauts S."/>
            <person name="Wilhelmsson P.K.I."/>
            <person name="Janitza P."/>
            <person name="Kern R."/>
            <person name="Heyl A."/>
            <person name="Rumpler F."/>
            <person name="Villalobos L.I.A.C."/>
            <person name="Clay J.M."/>
            <person name="Skokan R."/>
            <person name="Toyoda A."/>
            <person name="Suzuki Y."/>
            <person name="Kagoshima H."/>
            <person name="Schijlen E."/>
            <person name="Tajeshwar N."/>
            <person name="Catarino B."/>
            <person name="Hetherington A.J."/>
            <person name="Saltykova A."/>
            <person name="Bonnot C."/>
            <person name="Breuninger H."/>
            <person name="Symeonidi A."/>
            <person name="Radhakrishnan G.V."/>
            <person name="Van Nieuwerburgh F."/>
            <person name="Deforce D."/>
            <person name="Chang C."/>
            <person name="Karol K.G."/>
            <person name="Hedrich R."/>
            <person name="Ulvskov P."/>
            <person name="Glockner G."/>
            <person name="Delwiche C.F."/>
            <person name="Petrasek J."/>
            <person name="Van de Peer Y."/>
            <person name="Friml J."/>
            <person name="Beilby M."/>
            <person name="Dolan L."/>
            <person name="Kohara Y."/>
            <person name="Sugano S."/>
            <person name="Fujiyama A."/>
            <person name="Delaux P.-M."/>
            <person name="Quint M."/>
            <person name="TheiBen G."/>
            <person name="Hagemann M."/>
            <person name="Harholt J."/>
            <person name="Dunand C."/>
            <person name="Zachgo S."/>
            <person name="Langdale J."/>
            <person name="Maumus F."/>
            <person name="Straeten D.V.D."/>
            <person name="Gould S.B."/>
            <person name="Rensing S.A."/>
        </authorList>
    </citation>
    <scope>NUCLEOTIDE SEQUENCE [LARGE SCALE GENOMIC DNA]</scope>
    <source>
        <strain evidence="3 4">S276</strain>
    </source>
</reference>
<gene>
    <name evidence="3" type="ORF">CBR_g23684</name>
</gene>
<proteinExistence type="predicted"/>
<dbReference type="Gramene" id="GBG77352">
    <property type="protein sequence ID" value="GBG77352"/>
    <property type="gene ID" value="CBR_g23684"/>
</dbReference>
<feature type="compositionally biased region" description="Polar residues" evidence="1">
    <location>
        <begin position="127"/>
        <end position="137"/>
    </location>
</feature>
<keyword evidence="2" id="KW-0472">Membrane</keyword>
<feature type="region of interest" description="Disordered" evidence="1">
    <location>
        <begin position="120"/>
        <end position="142"/>
    </location>
</feature>
<dbReference type="EMBL" id="BFEA01000265">
    <property type="protein sequence ID" value="GBG77352.1"/>
    <property type="molecule type" value="Genomic_DNA"/>
</dbReference>
<dbReference type="Proteomes" id="UP000265515">
    <property type="component" value="Unassembled WGS sequence"/>
</dbReference>
<protein>
    <submittedName>
        <fullName evidence="3">Uncharacterized protein</fullName>
    </submittedName>
</protein>
<organism evidence="3 4">
    <name type="scientific">Chara braunii</name>
    <name type="common">Braun's stonewort</name>
    <dbReference type="NCBI Taxonomy" id="69332"/>
    <lineage>
        <taxon>Eukaryota</taxon>
        <taxon>Viridiplantae</taxon>
        <taxon>Streptophyta</taxon>
        <taxon>Charophyceae</taxon>
        <taxon>Charales</taxon>
        <taxon>Characeae</taxon>
        <taxon>Chara</taxon>
    </lineage>
</organism>
<feature type="transmembrane region" description="Helical" evidence="2">
    <location>
        <begin position="210"/>
        <end position="229"/>
    </location>
</feature>